<sequence length="66" mass="6890">MIATHSLSAFTPAVNRPGDAQPVRSVTPGAAVQGKDATTEQQRTLGTVPAEPSRPLPRGSLLDLRV</sequence>
<evidence type="ECO:0000313" key="3">
    <source>
        <dbReference type="Proteomes" id="UP000295023"/>
    </source>
</evidence>
<evidence type="ECO:0000256" key="1">
    <source>
        <dbReference type="SAM" id="MobiDB-lite"/>
    </source>
</evidence>
<gene>
    <name evidence="2" type="ORF">EXY23_17730</name>
</gene>
<keyword evidence="3" id="KW-1185">Reference proteome</keyword>
<dbReference type="AlphaFoldDB" id="A0A4R4DC55"/>
<dbReference type="OrthoDB" id="7282997at2"/>
<protein>
    <submittedName>
        <fullName evidence="2">Uncharacterized protein</fullName>
    </submittedName>
</protein>
<evidence type="ECO:0000313" key="2">
    <source>
        <dbReference type="EMBL" id="TCZ57804.1"/>
    </source>
</evidence>
<proteinExistence type="predicted"/>
<name>A0A4R4DC55_9PROT</name>
<dbReference type="RefSeq" id="WP_132292381.1">
    <property type="nucleotide sequence ID" value="NZ_SKBM01000018.1"/>
</dbReference>
<accession>A0A4R4DC55</accession>
<organism evidence="2 3">
    <name type="scientific">Roseicella aquatilis</name>
    <dbReference type="NCBI Taxonomy" id="2527868"/>
    <lineage>
        <taxon>Bacteria</taxon>
        <taxon>Pseudomonadati</taxon>
        <taxon>Pseudomonadota</taxon>
        <taxon>Alphaproteobacteria</taxon>
        <taxon>Acetobacterales</taxon>
        <taxon>Roseomonadaceae</taxon>
        <taxon>Roseicella</taxon>
    </lineage>
</organism>
<dbReference type="Proteomes" id="UP000295023">
    <property type="component" value="Unassembled WGS sequence"/>
</dbReference>
<dbReference type="EMBL" id="SKBM01000018">
    <property type="protein sequence ID" value="TCZ57804.1"/>
    <property type="molecule type" value="Genomic_DNA"/>
</dbReference>
<feature type="region of interest" description="Disordered" evidence="1">
    <location>
        <begin position="1"/>
        <end position="66"/>
    </location>
</feature>
<reference evidence="2 3" key="1">
    <citation type="submission" date="2019-03" db="EMBL/GenBank/DDBJ databases">
        <title>Paracraurococcus aquatilis NE82 genome sequence.</title>
        <authorList>
            <person name="Zhao Y."/>
            <person name="Du Z."/>
        </authorList>
    </citation>
    <scope>NUCLEOTIDE SEQUENCE [LARGE SCALE GENOMIC DNA]</scope>
    <source>
        <strain evidence="2 3">NE82</strain>
    </source>
</reference>
<comment type="caution">
    <text evidence="2">The sequence shown here is derived from an EMBL/GenBank/DDBJ whole genome shotgun (WGS) entry which is preliminary data.</text>
</comment>